<name>A0A507QG46_MONPU</name>
<dbReference type="AlphaFoldDB" id="A0A507QG46"/>
<gene>
    <name evidence="1" type="ORF">MPDQ_005353</name>
</gene>
<accession>A0A507QG46</accession>
<protein>
    <submittedName>
        <fullName evidence="1">Uncharacterized protein</fullName>
    </submittedName>
</protein>
<reference evidence="1 2" key="1">
    <citation type="submission" date="2019-06" db="EMBL/GenBank/DDBJ databases">
        <title>Wine fermentation using esterase from Monascus purpureus.</title>
        <authorList>
            <person name="Geng C."/>
            <person name="Zhang Y."/>
        </authorList>
    </citation>
    <scope>NUCLEOTIDE SEQUENCE [LARGE SCALE GENOMIC DNA]</scope>
    <source>
        <strain evidence="1">HQ1</strain>
    </source>
</reference>
<dbReference type="EMBL" id="VIFY01000378">
    <property type="protein sequence ID" value="TQB67519.1"/>
    <property type="molecule type" value="Genomic_DNA"/>
</dbReference>
<comment type="caution">
    <text evidence="1">The sequence shown here is derived from an EMBL/GenBank/DDBJ whole genome shotgun (WGS) entry which is preliminary data.</text>
</comment>
<sequence length="234" mass="27177">MSEDHYPWSTNRDKGRCSWKEEILVKFSDVLQKSRQDLANEAIRVLSKNENELRRRLHDIPDSLMIDSSHSKLKGDVLRSLSAEDRTLASAPVPGGDLERSKDLELIMKDLHHDYRIHKKRLKELWKGWHEVQEEIVCLGIEVLGSSRLGIIQGSKQHARKRNLRENTLCHKSWEEQKAEHHSFIHNEAGKIKDMSRKTIAKSRTQAKASRVEKHKCWKIVGDLARKLVAKTMQ</sequence>
<dbReference type="OrthoDB" id="4207259at2759"/>
<organism evidence="1 2">
    <name type="scientific">Monascus purpureus</name>
    <name type="common">Red mold</name>
    <name type="synonym">Monascus anka</name>
    <dbReference type="NCBI Taxonomy" id="5098"/>
    <lineage>
        <taxon>Eukaryota</taxon>
        <taxon>Fungi</taxon>
        <taxon>Dikarya</taxon>
        <taxon>Ascomycota</taxon>
        <taxon>Pezizomycotina</taxon>
        <taxon>Eurotiomycetes</taxon>
        <taxon>Eurotiomycetidae</taxon>
        <taxon>Eurotiales</taxon>
        <taxon>Aspergillaceae</taxon>
        <taxon>Monascus</taxon>
    </lineage>
</organism>
<keyword evidence="2" id="KW-1185">Reference proteome</keyword>
<evidence type="ECO:0000313" key="1">
    <source>
        <dbReference type="EMBL" id="TQB67519.1"/>
    </source>
</evidence>
<evidence type="ECO:0000313" key="2">
    <source>
        <dbReference type="Proteomes" id="UP000319663"/>
    </source>
</evidence>
<proteinExistence type="predicted"/>
<dbReference type="Proteomes" id="UP000319663">
    <property type="component" value="Unassembled WGS sequence"/>
</dbReference>